<feature type="binding site" evidence="9">
    <location>
        <position position="34"/>
    </location>
    <ligand>
        <name>substrate</name>
    </ligand>
</feature>
<evidence type="ECO:0000256" key="1">
    <source>
        <dbReference type="ARBA" id="ARBA00001043"/>
    </source>
</evidence>
<evidence type="ECO:0000256" key="7">
    <source>
        <dbReference type="ARBA" id="ARBA00022631"/>
    </source>
</evidence>
<evidence type="ECO:0000313" key="14">
    <source>
        <dbReference type="Proteomes" id="UP000655094"/>
    </source>
</evidence>
<dbReference type="Proteomes" id="UP000655094">
    <property type="component" value="Unassembled WGS sequence"/>
</dbReference>
<evidence type="ECO:0000256" key="9">
    <source>
        <dbReference type="PIRSR" id="PIRSR600895-51"/>
    </source>
</evidence>
<dbReference type="PRINTS" id="PR00189">
    <property type="entry name" value="TRNSTHYRETIN"/>
</dbReference>
<keyword evidence="8 10" id="KW-0378">Hydrolase</keyword>
<evidence type="ECO:0000259" key="12">
    <source>
        <dbReference type="SMART" id="SM00095"/>
    </source>
</evidence>
<evidence type="ECO:0000256" key="5">
    <source>
        <dbReference type="ARBA" id="ARBA00012609"/>
    </source>
</evidence>
<dbReference type="SUPFAM" id="SSF49472">
    <property type="entry name" value="Transthyretin (synonym: prealbumin)"/>
    <property type="match status" value="1"/>
</dbReference>
<dbReference type="CDD" id="cd05822">
    <property type="entry name" value="TLP_HIUase"/>
    <property type="match status" value="1"/>
</dbReference>
<evidence type="ECO:0000256" key="8">
    <source>
        <dbReference type="ARBA" id="ARBA00022801"/>
    </source>
</evidence>
<comment type="function">
    <text evidence="2">Catalyzes the hydrolysis of 5-hydroxyisourate (HIU) to 2-oxo-4-hydroxy-4-carboxy-5-ureidoimidazoline (OHCU).</text>
</comment>
<dbReference type="PANTHER" id="PTHR10395">
    <property type="entry name" value="URICASE AND TRANSTHYRETIN-RELATED"/>
    <property type="match status" value="1"/>
</dbReference>
<dbReference type="GO" id="GO:0006144">
    <property type="term" value="P:purine nucleobase metabolic process"/>
    <property type="evidence" value="ECO:0007669"/>
    <property type="project" value="UniProtKB-KW"/>
</dbReference>
<dbReference type="NCBIfam" id="TIGR02962">
    <property type="entry name" value="hdxy_isourate"/>
    <property type="match status" value="1"/>
</dbReference>
<dbReference type="SMART" id="SM00095">
    <property type="entry name" value="TR_THY"/>
    <property type="match status" value="1"/>
</dbReference>
<dbReference type="GO" id="GO:0033971">
    <property type="term" value="F:hydroxyisourate hydrolase activity"/>
    <property type="evidence" value="ECO:0007669"/>
    <property type="project" value="UniProtKB-EC"/>
</dbReference>
<accession>A0A919HVF3</accession>
<name>A0A919HVF3_KLEPN</name>
<comment type="similarity">
    <text evidence="3 10">Belongs to the transthyretin family. 5-hydroxyisourate hydrolase subfamily.</text>
</comment>
<keyword evidence="7 10" id="KW-0659">Purine metabolism</keyword>
<evidence type="ECO:0000256" key="4">
    <source>
        <dbReference type="ARBA" id="ARBA00011881"/>
    </source>
</evidence>
<dbReference type="InterPro" id="IPR000895">
    <property type="entry name" value="Transthyretin/HIU_hydrolase"/>
</dbReference>
<dbReference type="EMBL" id="BNFF01000001">
    <property type="protein sequence ID" value="GHK53627.1"/>
    <property type="molecule type" value="Genomic_DNA"/>
</dbReference>
<dbReference type="EC" id="3.5.2.17" evidence="5 10"/>
<evidence type="ECO:0000256" key="11">
    <source>
        <dbReference type="SAM" id="SignalP"/>
    </source>
</evidence>
<dbReference type="InterPro" id="IPR023416">
    <property type="entry name" value="Transthyretin/HIU_hydrolase_d"/>
</dbReference>
<feature type="domain" description="Transthyretin/hydroxyisourate hydrolase" evidence="12">
    <location>
        <begin position="26"/>
        <end position="139"/>
    </location>
</feature>
<evidence type="ECO:0000256" key="6">
    <source>
        <dbReference type="ARBA" id="ARBA00017539"/>
    </source>
</evidence>
<comment type="catalytic activity">
    <reaction evidence="1 10">
        <text>5-hydroxyisourate + H2O = 5-hydroxy-2-oxo-4-ureido-2,5-dihydro-1H-imidazole-5-carboxylate + H(+)</text>
        <dbReference type="Rhea" id="RHEA:23736"/>
        <dbReference type="ChEBI" id="CHEBI:15377"/>
        <dbReference type="ChEBI" id="CHEBI:15378"/>
        <dbReference type="ChEBI" id="CHEBI:18072"/>
        <dbReference type="ChEBI" id="CHEBI:58639"/>
        <dbReference type="EC" id="3.5.2.17"/>
    </reaction>
</comment>
<organism evidence="13 14">
    <name type="scientific">Klebsiella pneumoniae</name>
    <dbReference type="NCBI Taxonomy" id="573"/>
    <lineage>
        <taxon>Bacteria</taxon>
        <taxon>Pseudomonadati</taxon>
        <taxon>Pseudomonadota</taxon>
        <taxon>Gammaproteobacteria</taxon>
        <taxon>Enterobacterales</taxon>
        <taxon>Enterobacteriaceae</taxon>
        <taxon>Klebsiella/Raoultella group</taxon>
        <taxon>Klebsiella</taxon>
        <taxon>Klebsiella pneumoniae complex</taxon>
    </lineage>
</organism>
<dbReference type="PANTHER" id="PTHR10395:SF7">
    <property type="entry name" value="5-HYDROXYISOURATE HYDROLASE"/>
    <property type="match status" value="1"/>
</dbReference>
<keyword evidence="11" id="KW-0732">Signal</keyword>
<dbReference type="AlphaFoldDB" id="A0A919HVF3"/>
<proteinExistence type="inferred from homology"/>
<evidence type="ECO:0000256" key="10">
    <source>
        <dbReference type="RuleBase" id="RU361270"/>
    </source>
</evidence>
<comment type="subunit">
    <text evidence="4 10">Homotetramer.</text>
</comment>
<dbReference type="Gene3D" id="2.60.40.180">
    <property type="entry name" value="Transthyretin/hydroxyisourate hydrolase domain"/>
    <property type="match status" value="1"/>
</dbReference>
<feature type="chain" id="PRO_5037134256" description="5-hydroxyisourate hydrolase" evidence="11">
    <location>
        <begin position="26"/>
        <end position="140"/>
    </location>
</feature>
<feature type="binding site" evidence="9">
    <location>
        <position position="137"/>
    </location>
    <ligand>
        <name>substrate</name>
    </ligand>
</feature>
<evidence type="ECO:0000313" key="13">
    <source>
        <dbReference type="EMBL" id="GHK53627.1"/>
    </source>
</evidence>
<feature type="signal peptide" evidence="11">
    <location>
        <begin position="1"/>
        <end position="25"/>
    </location>
</feature>
<sequence length="140" mass="15503">MPNKVTIMKLVIASVISLLSFSALAAPEGTLSVHILNQQTGLPSPGVQIELDKQQGESWQHIATGKTDADGRIKSLYPQAENMEPGVYKVTFKTGDYFKSQNMNTFFPVIPVIFNVTKQNQKLHIPLLLSQYGYSTYRGS</sequence>
<feature type="binding site" evidence="9">
    <location>
        <position position="72"/>
    </location>
    <ligand>
        <name>substrate</name>
    </ligand>
</feature>
<evidence type="ECO:0000256" key="3">
    <source>
        <dbReference type="ARBA" id="ARBA00009850"/>
    </source>
</evidence>
<dbReference type="Pfam" id="PF00576">
    <property type="entry name" value="Transthyretin"/>
    <property type="match status" value="1"/>
</dbReference>
<reference evidence="13" key="1">
    <citation type="submission" date="2020-10" db="EMBL/GenBank/DDBJ databases">
        <title>Genome Sequence of ESBL Producing Zambian Clinical Strains.</title>
        <authorList>
            <person name="Shawa M."/>
            <person name="Furuta Y."/>
            <person name="Simbotwe M."/>
            <person name="Mulenga E."/>
            <person name="Mubanga M."/>
            <person name="Mulenga G."/>
            <person name="Kaile C."/>
            <person name="Zorigt T."/>
            <person name="Hang'ombe B."/>
            <person name="Higashi H."/>
        </authorList>
    </citation>
    <scope>NUCLEOTIDE SEQUENCE</scope>
    <source>
        <strain evidence="13">Zam_UTH_09</strain>
    </source>
</reference>
<comment type="caution">
    <text evidence="13">The sequence shown here is derived from an EMBL/GenBank/DDBJ whole genome shotgun (WGS) entry which is preliminary data.</text>
</comment>
<gene>
    <name evidence="13" type="ORF">KPZU09_33630</name>
</gene>
<protein>
    <recommendedName>
        <fullName evidence="6 10">5-hydroxyisourate hydrolase</fullName>
        <shortName evidence="10">HIU hydrolase</shortName>
        <shortName evidence="10">HIUHase</shortName>
        <ecNumber evidence="5 10">3.5.2.17</ecNumber>
    </recommendedName>
</protein>
<evidence type="ECO:0000256" key="2">
    <source>
        <dbReference type="ARBA" id="ARBA00002704"/>
    </source>
</evidence>
<dbReference type="InterPro" id="IPR036817">
    <property type="entry name" value="Transthyretin/HIU_hydrolase_sf"/>
</dbReference>
<dbReference type="InterPro" id="IPR014306">
    <property type="entry name" value="Hydroxyisourate_hydrolase"/>
</dbReference>